<comment type="caution">
    <text evidence="1">The sequence shown here is derived from an EMBL/GenBank/DDBJ whole genome shotgun (WGS) entry which is preliminary data.</text>
</comment>
<dbReference type="EMBL" id="PJRS01000010">
    <property type="protein sequence ID" value="PLR28129.1"/>
    <property type="molecule type" value="Genomic_DNA"/>
</dbReference>
<keyword evidence="2" id="KW-1185">Reference proteome</keyword>
<sequence length="112" mass="12213">MGRETHGERLERIEQVMTRLLVEMDAVRIVLTLLFEAEADAADDAERIPLQAEVAWLIEDLLDKIATDGAEGPRAWLDEAAALAARDLLIGGRGSANTDDSCEAPANENARK</sequence>
<reference evidence="1 2" key="1">
    <citation type="submission" date="2017-12" db="EMBL/GenBank/DDBJ databases">
        <title>The genome sequence of Caulobacter sp. 410.</title>
        <authorList>
            <person name="Gao J."/>
            <person name="Mao X."/>
            <person name="Sun J."/>
        </authorList>
    </citation>
    <scope>NUCLEOTIDE SEQUENCE [LARGE SCALE GENOMIC DNA]</scope>
    <source>
        <strain evidence="1 2">410</strain>
    </source>
</reference>
<proteinExistence type="predicted"/>
<dbReference type="AlphaFoldDB" id="A0A2N5DPZ7"/>
<protein>
    <submittedName>
        <fullName evidence="1">Uncharacterized protein</fullName>
    </submittedName>
</protein>
<evidence type="ECO:0000313" key="2">
    <source>
        <dbReference type="Proteomes" id="UP000234479"/>
    </source>
</evidence>
<gene>
    <name evidence="1" type="ORF">SGCZBJ_03735</name>
</gene>
<evidence type="ECO:0000313" key="1">
    <source>
        <dbReference type="EMBL" id="PLR28129.1"/>
    </source>
</evidence>
<name>A0A2N5DPZ7_9CAUL</name>
<accession>A0A2N5DPZ7</accession>
<organism evidence="1 2">
    <name type="scientific">Caulobacter zeae</name>
    <dbReference type="NCBI Taxonomy" id="2055137"/>
    <lineage>
        <taxon>Bacteria</taxon>
        <taxon>Pseudomonadati</taxon>
        <taxon>Pseudomonadota</taxon>
        <taxon>Alphaproteobacteria</taxon>
        <taxon>Caulobacterales</taxon>
        <taxon>Caulobacteraceae</taxon>
        <taxon>Caulobacter</taxon>
    </lineage>
</organism>
<dbReference type="Proteomes" id="UP000234479">
    <property type="component" value="Unassembled WGS sequence"/>
</dbReference>